<accession>X1RWI1</accession>
<name>X1RWI1_9ZZZZ</name>
<comment type="caution">
    <text evidence="1">The sequence shown here is derived from an EMBL/GenBank/DDBJ whole genome shotgun (WGS) entry which is preliminary data.</text>
</comment>
<dbReference type="EMBL" id="BARW01011201">
    <property type="protein sequence ID" value="GAI85013.1"/>
    <property type="molecule type" value="Genomic_DNA"/>
</dbReference>
<dbReference type="AlphaFoldDB" id="X1RWI1"/>
<gene>
    <name evidence="1" type="ORF">S12H4_21699</name>
</gene>
<evidence type="ECO:0000313" key="1">
    <source>
        <dbReference type="EMBL" id="GAI85013.1"/>
    </source>
</evidence>
<organism evidence="1">
    <name type="scientific">marine sediment metagenome</name>
    <dbReference type="NCBI Taxonomy" id="412755"/>
    <lineage>
        <taxon>unclassified sequences</taxon>
        <taxon>metagenomes</taxon>
        <taxon>ecological metagenomes</taxon>
    </lineage>
</organism>
<reference evidence="1" key="1">
    <citation type="journal article" date="2014" name="Front. Microbiol.">
        <title>High frequency of phylogenetically diverse reductive dehalogenase-homologous genes in deep subseafloor sedimentary metagenomes.</title>
        <authorList>
            <person name="Kawai M."/>
            <person name="Futagami T."/>
            <person name="Toyoda A."/>
            <person name="Takaki Y."/>
            <person name="Nishi S."/>
            <person name="Hori S."/>
            <person name="Arai W."/>
            <person name="Tsubouchi T."/>
            <person name="Morono Y."/>
            <person name="Uchiyama I."/>
            <person name="Ito T."/>
            <person name="Fujiyama A."/>
            <person name="Inagaki F."/>
            <person name="Takami H."/>
        </authorList>
    </citation>
    <scope>NUCLEOTIDE SEQUENCE</scope>
    <source>
        <strain evidence="1">Expedition CK06-06</strain>
    </source>
</reference>
<protein>
    <submittedName>
        <fullName evidence="1">Uncharacterized protein</fullName>
    </submittedName>
</protein>
<sequence>MVKYRIPKNLIDQLNDIKRIAKGGQKTVFEANHDKHGRIALKINTFFSNSPIS</sequence>
<proteinExistence type="predicted"/>